<name>A0AAV7NZ66_PLEWA</name>
<dbReference type="Proteomes" id="UP001066276">
    <property type="component" value="Chromosome 8"/>
</dbReference>
<evidence type="ECO:0000313" key="2">
    <source>
        <dbReference type="Proteomes" id="UP001066276"/>
    </source>
</evidence>
<dbReference type="EMBL" id="JANPWB010000012">
    <property type="protein sequence ID" value="KAJ1118190.1"/>
    <property type="molecule type" value="Genomic_DNA"/>
</dbReference>
<gene>
    <name evidence="1" type="ORF">NDU88_006385</name>
</gene>
<comment type="caution">
    <text evidence="1">The sequence shown here is derived from an EMBL/GenBank/DDBJ whole genome shotgun (WGS) entry which is preliminary data.</text>
</comment>
<reference evidence="1" key="1">
    <citation type="journal article" date="2022" name="bioRxiv">
        <title>Sequencing and chromosome-scale assembly of the giantPleurodeles waltlgenome.</title>
        <authorList>
            <person name="Brown T."/>
            <person name="Elewa A."/>
            <person name="Iarovenko S."/>
            <person name="Subramanian E."/>
            <person name="Araus A.J."/>
            <person name="Petzold A."/>
            <person name="Susuki M."/>
            <person name="Suzuki K.-i.T."/>
            <person name="Hayashi T."/>
            <person name="Toyoda A."/>
            <person name="Oliveira C."/>
            <person name="Osipova E."/>
            <person name="Leigh N.D."/>
            <person name="Simon A."/>
            <person name="Yun M.H."/>
        </authorList>
    </citation>
    <scope>NUCLEOTIDE SEQUENCE</scope>
    <source>
        <strain evidence="1">20211129_DDA</strain>
        <tissue evidence="1">Liver</tissue>
    </source>
</reference>
<organism evidence="1 2">
    <name type="scientific">Pleurodeles waltl</name>
    <name type="common">Iberian ribbed newt</name>
    <dbReference type="NCBI Taxonomy" id="8319"/>
    <lineage>
        <taxon>Eukaryota</taxon>
        <taxon>Metazoa</taxon>
        <taxon>Chordata</taxon>
        <taxon>Craniata</taxon>
        <taxon>Vertebrata</taxon>
        <taxon>Euteleostomi</taxon>
        <taxon>Amphibia</taxon>
        <taxon>Batrachia</taxon>
        <taxon>Caudata</taxon>
        <taxon>Salamandroidea</taxon>
        <taxon>Salamandridae</taxon>
        <taxon>Pleurodelinae</taxon>
        <taxon>Pleurodeles</taxon>
    </lineage>
</organism>
<dbReference type="AlphaFoldDB" id="A0AAV7NZ66"/>
<evidence type="ECO:0000313" key="1">
    <source>
        <dbReference type="EMBL" id="KAJ1118190.1"/>
    </source>
</evidence>
<accession>A0AAV7NZ66</accession>
<keyword evidence="2" id="KW-1185">Reference proteome</keyword>
<proteinExistence type="predicted"/>
<protein>
    <submittedName>
        <fullName evidence="1">Uncharacterized protein</fullName>
    </submittedName>
</protein>
<sequence length="350" mass="38182">MSLAARPLVCCGDSLPTTVFQCMQARLLTALAECYQPAVRQAAVLVAGQFPEELVDTFYARLVELASKYTLHDVEDEIQAQFIKGCHSVKLQEDILQVQGMSMANMLTLWRSKELLKACTAHIEAALVNGVTASNSDKKKSYLKLSMETRACYMCEGVYPHQGQCPALGKRCTNCIKLNHLAKVCQSAAYKKATRTKTVHGAQLHTLDDGEGDMDDDDLEGAIHGIHAMQPGGSPRKSIPKCNIQVEGSPVVAIIDTWASISILALPMLKVLQIQLLLHPTTPKVFAFGSATPLPLARVFWTHITHESQTVGTIVYITKTGAGMLLSCGGPGSCVSYPLHSLYIRRLLMR</sequence>